<dbReference type="EMBL" id="KE345328">
    <property type="protein sequence ID" value="EXC01347.1"/>
    <property type="molecule type" value="Genomic_DNA"/>
</dbReference>
<evidence type="ECO:0000256" key="2">
    <source>
        <dbReference type="ARBA" id="ARBA00022729"/>
    </source>
</evidence>
<name>W9RX98_9ROSA</name>
<dbReference type="InterPro" id="IPR001087">
    <property type="entry name" value="GDSL"/>
</dbReference>
<dbReference type="PANTHER" id="PTHR45966">
    <property type="entry name" value="GDSL-LIKE LIPASE/ACYLHYDROLASE"/>
    <property type="match status" value="1"/>
</dbReference>
<dbReference type="PANTHER" id="PTHR45966:SF1">
    <property type="entry name" value="GDSL ESTERASE_LIPASE 1-RELATED"/>
    <property type="match status" value="1"/>
</dbReference>
<comment type="similarity">
    <text evidence="1">Belongs to the 'GDSL' lipolytic enzyme family.</text>
</comment>
<dbReference type="OrthoDB" id="1600564at2759"/>
<proteinExistence type="inferred from homology"/>
<protein>
    <submittedName>
        <fullName evidence="3">GDSL esterase/lipase 1</fullName>
    </submittedName>
</protein>
<dbReference type="Gene3D" id="3.40.50.1110">
    <property type="entry name" value="SGNH hydrolase"/>
    <property type="match status" value="1"/>
</dbReference>
<evidence type="ECO:0000313" key="3">
    <source>
        <dbReference type="EMBL" id="EXC01347.1"/>
    </source>
</evidence>
<dbReference type="KEGG" id="mnt:21388531"/>
<dbReference type="InterPro" id="IPR035669">
    <property type="entry name" value="SGNH_plant_lipase-like"/>
</dbReference>
<keyword evidence="4" id="KW-1185">Reference proteome</keyword>
<sequence length="399" mass="44676">MAITVRFPGLYIMLINTVIIGIGGAHEFRSPEKHVALFVFGDSRFDPGNNNYINTATEYQANFWPYGETFFGFPTGRFSDGRLIPDFICEYAKLPLIPPYLKPGVHNYEYGVNFASGGAGALIETHQGFVVDLQTQLSYFKNVVKQLRSKLGDQEAKELISSAVYFFSVGGNDYLSPFTSDSSFFDKYSKKEYVGIVLGNLTQVIEGIYKIGGRKFGFLNMTPLGCLPAVKIVQPGNTGSCVEELNSLAKLHNRELPKVLQLIQRQLKGFIYSEHDFYTSFGEILENPLKYGFKEVNVACCGTGPSRGVFSCGGNREVKEFELCNNASDFLFFDSLHPTEKAYKQVAELIWSGESDIGHTEPFNLKALFELEKSRVDFGIKKTTSNQRANAYMKLRSIF</sequence>
<dbReference type="GO" id="GO:0016298">
    <property type="term" value="F:lipase activity"/>
    <property type="evidence" value="ECO:0007669"/>
    <property type="project" value="TreeGrafter"/>
</dbReference>
<dbReference type="InterPro" id="IPR044552">
    <property type="entry name" value="GLIP1-5/GLL25"/>
</dbReference>
<accession>W9RX98</accession>
<dbReference type="eggNOG" id="ENOG502QTAB">
    <property type="taxonomic scope" value="Eukaryota"/>
</dbReference>
<dbReference type="InterPro" id="IPR036514">
    <property type="entry name" value="SGNH_hydro_sf"/>
</dbReference>
<evidence type="ECO:0000313" key="4">
    <source>
        <dbReference type="Proteomes" id="UP000030645"/>
    </source>
</evidence>
<dbReference type="STRING" id="981085.W9RX98"/>
<dbReference type="CDD" id="cd01837">
    <property type="entry name" value="SGNH_plant_lipase_like"/>
    <property type="match status" value="1"/>
</dbReference>
<dbReference type="SUPFAM" id="SSF52266">
    <property type="entry name" value="SGNH hydrolase"/>
    <property type="match status" value="1"/>
</dbReference>
<dbReference type="AlphaFoldDB" id="W9RX98"/>
<dbReference type="Proteomes" id="UP000030645">
    <property type="component" value="Unassembled WGS sequence"/>
</dbReference>
<organism evidence="3 4">
    <name type="scientific">Morus notabilis</name>
    <dbReference type="NCBI Taxonomy" id="981085"/>
    <lineage>
        <taxon>Eukaryota</taxon>
        <taxon>Viridiplantae</taxon>
        <taxon>Streptophyta</taxon>
        <taxon>Embryophyta</taxon>
        <taxon>Tracheophyta</taxon>
        <taxon>Spermatophyta</taxon>
        <taxon>Magnoliopsida</taxon>
        <taxon>eudicotyledons</taxon>
        <taxon>Gunneridae</taxon>
        <taxon>Pentapetalae</taxon>
        <taxon>rosids</taxon>
        <taxon>fabids</taxon>
        <taxon>Rosales</taxon>
        <taxon>Moraceae</taxon>
        <taxon>Moreae</taxon>
        <taxon>Morus</taxon>
    </lineage>
</organism>
<reference evidence="4" key="1">
    <citation type="submission" date="2013-01" db="EMBL/GenBank/DDBJ databases">
        <title>Draft Genome Sequence of a Mulberry Tree, Morus notabilis C.K. Schneid.</title>
        <authorList>
            <person name="He N."/>
            <person name="Zhao S."/>
        </authorList>
    </citation>
    <scope>NUCLEOTIDE SEQUENCE</scope>
</reference>
<gene>
    <name evidence="3" type="ORF">L484_005047</name>
</gene>
<keyword evidence="2" id="KW-0732">Signal</keyword>
<dbReference type="Pfam" id="PF00657">
    <property type="entry name" value="Lipase_GDSL"/>
    <property type="match status" value="1"/>
</dbReference>
<evidence type="ECO:0000256" key="1">
    <source>
        <dbReference type="ARBA" id="ARBA00008668"/>
    </source>
</evidence>